<organism evidence="5 6">
    <name type="scientific">Marasmius crinis-equi</name>
    <dbReference type="NCBI Taxonomy" id="585013"/>
    <lineage>
        <taxon>Eukaryota</taxon>
        <taxon>Fungi</taxon>
        <taxon>Dikarya</taxon>
        <taxon>Basidiomycota</taxon>
        <taxon>Agaricomycotina</taxon>
        <taxon>Agaricomycetes</taxon>
        <taxon>Agaricomycetidae</taxon>
        <taxon>Agaricales</taxon>
        <taxon>Marasmiineae</taxon>
        <taxon>Marasmiaceae</taxon>
        <taxon>Marasmius</taxon>
    </lineage>
</organism>
<comment type="function">
    <text evidence="1">Required for respiratory activity and maintenance and expression of the mitochondrial genome.</text>
</comment>
<reference evidence="5 6" key="1">
    <citation type="submission" date="2024-02" db="EMBL/GenBank/DDBJ databases">
        <title>A draft genome for the cacao thread blight pathogen Marasmius crinis-equi.</title>
        <authorList>
            <person name="Cohen S.P."/>
            <person name="Baruah I.K."/>
            <person name="Amoako-Attah I."/>
            <person name="Bukari Y."/>
            <person name="Meinhardt L.W."/>
            <person name="Bailey B.A."/>
        </authorList>
    </citation>
    <scope>NUCLEOTIDE SEQUENCE [LARGE SCALE GENOMIC DNA]</scope>
    <source>
        <strain evidence="5 6">GH-76</strain>
    </source>
</reference>
<comment type="caution">
    <text evidence="5">The sequence shown here is derived from an EMBL/GenBank/DDBJ whole genome shotgun (WGS) entry which is preliminary data.</text>
</comment>
<accession>A0ABR3FV16</accession>
<gene>
    <name evidence="5" type="primary">RRG9</name>
    <name evidence="5" type="ORF">V5O48_002680</name>
</gene>
<dbReference type="InterPro" id="IPR010487">
    <property type="entry name" value="NGRN/Rrg9"/>
</dbReference>
<feature type="compositionally biased region" description="Acidic residues" evidence="4">
    <location>
        <begin position="49"/>
        <end position="62"/>
    </location>
</feature>
<protein>
    <recommendedName>
        <fullName evidence="3">Required for respiratory growth protein 9, mitochondrial</fullName>
    </recommendedName>
</protein>
<dbReference type="Proteomes" id="UP001465976">
    <property type="component" value="Unassembled WGS sequence"/>
</dbReference>
<dbReference type="Pfam" id="PF06413">
    <property type="entry name" value="Neugrin"/>
    <property type="match status" value="1"/>
</dbReference>
<evidence type="ECO:0000313" key="6">
    <source>
        <dbReference type="Proteomes" id="UP001465976"/>
    </source>
</evidence>
<feature type="region of interest" description="Disordered" evidence="4">
    <location>
        <begin position="43"/>
        <end position="87"/>
    </location>
</feature>
<dbReference type="PANTHER" id="PTHR13475">
    <property type="entry name" value="NEUGRIN"/>
    <property type="match status" value="1"/>
</dbReference>
<feature type="compositionally biased region" description="Basic residues" evidence="4">
    <location>
        <begin position="66"/>
        <end position="80"/>
    </location>
</feature>
<evidence type="ECO:0000256" key="1">
    <source>
        <dbReference type="ARBA" id="ARBA00003548"/>
    </source>
</evidence>
<evidence type="ECO:0000313" key="5">
    <source>
        <dbReference type="EMBL" id="KAL0579347.1"/>
    </source>
</evidence>
<sequence>MFLGGCAIDLGISAICRRLALHRFYSLPSSSQFLKTYNVSRSPPRSILDDDDSPVDLSEDNDVVNRTRKNPTPLHRRKPPKTPTRPEYKAHREYMKRKFPEGWNPPKKLSREAMEGLRELHHLDQEKFSTPVLAEKFKISPEAVRRILKSKWQPAEERRRKLIARDNEYLTLTKLKQRVQERMEADQVLEAKTGQATGLNSKDRFTFQ</sequence>
<name>A0ABR3FV16_9AGAR</name>
<evidence type="ECO:0000256" key="3">
    <source>
        <dbReference type="ARBA" id="ARBA00013566"/>
    </source>
</evidence>
<keyword evidence="6" id="KW-1185">Reference proteome</keyword>
<evidence type="ECO:0000256" key="4">
    <source>
        <dbReference type="SAM" id="MobiDB-lite"/>
    </source>
</evidence>
<dbReference type="PANTHER" id="PTHR13475:SF3">
    <property type="entry name" value="NEUGRIN"/>
    <property type="match status" value="1"/>
</dbReference>
<evidence type="ECO:0000256" key="2">
    <source>
        <dbReference type="ARBA" id="ARBA00010895"/>
    </source>
</evidence>
<dbReference type="EMBL" id="JBAHYK010000063">
    <property type="protein sequence ID" value="KAL0579347.1"/>
    <property type="molecule type" value="Genomic_DNA"/>
</dbReference>
<proteinExistence type="inferred from homology"/>
<comment type="similarity">
    <text evidence="2">Belongs to the RRG9 family.</text>
</comment>